<feature type="compositionally biased region" description="Polar residues" evidence="1">
    <location>
        <begin position="169"/>
        <end position="187"/>
    </location>
</feature>
<protein>
    <submittedName>
        <fullName evidence="2">Uncharacterized protein</fullName>
    </submittedName>
</protein>
<feature type="compositionally biased region" description="Low complexity" evidence="1">
    <location>
        <begin position="469"/>
        <end position="485"/>
    </location>
</feature>
<organism evidence="2 3">
    <name type="scientific">Mortierella alpina</name>
    <name type="common">Oleaginous fungus</name>
    <name type="synonym">Mortierella renispora</name>
    <dbReference type="NCBI Taxonomy" id="64518"/>
    <lineage>
        <taxon>Eukaryota</taxon>
        <taxon>Fungi</taxon>
        <taxon>Fungi incertae sedis</taxon>
        <taxon>Mucoromycota</taxon>
        <taxon>Mortierellomycotina</taxon>
        <taxon>Mortierellomycetes</taxon>
        <taxon>Mortierellales</taxon>
        <taxon>Mortierellaceae</taxon>
        <taxon>Mortierella</taxon>
    </lineage>
</organism>
<feature type="compositionally biased region" description="Low complexity" evidence="1">
    <location>
        <begin position="202"/>
        <end position="220"/>
    </location>
</feature>
<feature type="compositionally biased region" description="Low complexity" evidence="1">
    <location>
        <begin position="813"/>
        <end position="825"/>
    </location>
</feature>
<sequence length="852" mass="90553">MSSTASELQPVRELDGPKADASPVIRYSREFMLECAKSPFVKRPDALPPTSVWFGEITKEEPELNNGPRKLVSKSSMSERIVLGPPKMSFASSSLPGMKRSDDALSGFKKSMETPREGRAPRGPPSALEQGFGRETIEKLSSHKLLPKVTPKDITGLLSGMDRRRVDPSRSSAASLGSRQGTNSSGSRVGGAIRVSGQFTPSPSGSLSNSGSGSNFASRSQRSDAPEWMSYNPEAEGTAKEGEGDGEQQQFVDDIQAWKARMKEHERREKEKEMHSQSQQAKSDPKAPSRADSSSSWRSTAPPTTATETAGEKKTTGDQMSGAGLDKPLGRTLLSNDPSQDIDIFFSPGGMDLSKQFDSSSAFDKFLSQHTVAASYESSAQATPARKADGSRFARFFAEDEPEPAKETEQTALGAREMPGKQLSLDQLFQAHAPNPSAAAPPPLGRMPSEAEILESMKPPPVIGTDAVAAASPTTSQTPASKSSANALDSDVSSSRPMKADATFHDPSIVSLQTKSSLLDTLRKPVSETLPASESPRPASSSTPSEISQSQGSGAPTATTSPSTPSSETSRPTSRPVQVAFGGGIPTSVYRQLSGKSDSQKSASPLIRPLSSVNGSSTNGGASPSLSSPSVSSPRQFNPQASLPLQQQQQPSVSQHPPQQPMNRNFGPYGQGPGPALHSPVMDPRMGGMYPNGGPSPMGAPGHGLENEPPAFYNGMPMQRPAQVGPPQFGQQMPPPFSPQMHVSGPSDFMPPHPSQFVGMPPFGAPMHPSMFPMNPVEMLMHRGPGGPPPPRPMPGMGPGPGPNHFVPNNFGHPMNGMPHHGGLPMNPPFFPPQGSKPMMTREEFERRNRQQ</sequence>
<feature type="compositionally biased region" description="Basic and acidic residues" evidence="1">
    <location>
        <begin position="110"/>
        <end position="120"/>
    </location>
</feature>
<evidence type="ECO:0000313" key="2">
    <source>
        <dbReference type="EMBL" id="KAF9967618.1"/>
    </source>
</evidence>
<dbReference type="AlphaFoldDB" id="A0A9P6JD41"/>
<feature type="compositionally biased region" description="Low complexity" evidence="1">
    <location>
        <begin position="290"/>
        <end position="309"/>
    </location>
</feature>
<feature type="compositionally biased region" description="Polar residues" evidence="1">
    <location>
        <begin position="589"/>
        <end position="603"/>
    </location>
</feature>
<reference evidence="2" key="1">
    <citation type="journal article" date="2020" name="Fungal Divers.">
        <title>Resolving the Mortierellaceae phylogeny through synthesis of multi-gene phylogenetics and phylogenomics.</title>
        <authorList>
            <person name="Vandepol N."/>
            <person name="Liber J."/>
            <person name="Desiro A."/>
            <person name="Na H."/>
            <person name="Kennedy M."/>
            <person name="Barry K."/>
            <person name="Grigoriev I.V."/>
            <person name="Miller A.N."/>
            <person name="O'Donnell K."/>
            <person name="Stajich J.E."/>
            <person name="Bonito G."/>
        </authorList>
    </citation>
    <scope>NUCLEOTIDE SEQUENCE</scope>
    <source>
        <strain evidence="2">CK1249</strain>
    </source>
</reference>
<keyword evidence="3" id="KW-1185">Reference proteome</keyword>
<feature type="region of interest" description="Disordered" evidence="1">
    <location>
        <begin position="373"/>
        <end position="705"/>
    </location>
</feature>
<dbReference type="OrthoDB" id="2504266at2759"/>
<comment type="caution">
    <text evidence="2">The sequence shown here is derived from an EMBL/GenBank/DDBJ whole genome shotgun (WGS) entry which is preliminary data.</text>
</comment>
<dbReference type="Proteomes" id="UP000738359">
    <property type="component" value="Unassembled WGS sequence"/>
</dbReference>
<feature type="compositionally biased region" description="Low complexity" evidence="1">
    <location>
        <begin position="623"/>
        <end position="657"/>
    </location>
</feature>
<feature type="compositionally biased region" description="Polar residues" evidence="1">
    <location>
        <begin position="373"/>
        <end position="382"/>
    </location>
</feature>
<feature type="compositionally biased region" description="Polar residues" evidence="1">
    <location>
        <begin position="611"/>
        <end position="622"/>
    </location>
</feature>
<feature type="region of interest" description="Disordered" evidence="1">
    <location>
        <begin position="813"/>
        <end position="852"/>
    </location>
</feature>
<proteinExistence type="predicted"/>
<feature type="compositionally biased region" description="Basic and acidic residues" evidence="1">
    <location>
        <begin position="261"/>
        <end position="275"/>
    </location>
</feature>
<feature type="compositionally biased region" description="Polar residues" evidence="1">
    <location>
        <begin position="510"/>
        <end position="519"/>
    </location>
</feature>
<feature type="compositionally biased region" description="Basic and acidic residues" evidence="1">
    <location>
        <begin position="840"/>
        <end position="852"/>
    </location>
</feature>
<feature type="compositionally biased region" description="Low complexity" evidence="1">
    <location>
        <begin position="531"/>
        <end position="576"/>
    </location>
</feature>
<evidence type="ECO:0000313" key="3">
    <source>
        <dbReference type="Proteomes" id="UP000738359"/>
    </source>
</evidence>
<evidence type="ECO:0000256" key="1">
    <source>
        <dbReference type="SAM" id="MobiDB-lite"/>
    </source>
</evidence>
<name>A0A9P6JD41_MORAP</name>
<gene>
    <name evidence="2" type="ORF">BGZ70_008829</name>
</gene>
<feature type="region of interest" description="Disordered" evidence="1">
    <location>
        <begin position="84"/>
        <end position="349"/>
    </location>
</feature>
<feature type="region of interest" description="Disordered" evidence="1">
    <location>
        <begin position="1"/>
        <end position="20"/>
    </location>
</feature>
<dbReference type="EMBL" id="JAAAHY010000067">
    <property type="protein sequence ID" value="KAF9967618.1"/>
    <property type="molecule type" value="Genomic_DNA"/>
</dbReference>
<accession>A0A9P6JD41</accession>